<dbReference type="EMBL" id="CACVAV010000364">
    <property type="protein sequence ID" value="CAA6823622.1"/>
    <property type="molecule type" value="Genomic_DNA"/>
</dbReference>
<accession>A0A6S6TS46</accession>
<dbReference type="AlphaFoldDB" id="A0A6S6TS46"/>
<dbReference type="Pfam" id="PF03693">
    <property type="entry name" value="ParD_antitoxin"/>
    <property type="match status" value="1"/>
</dbReference>
<comment type="similarity">
    <text evidence="1">Belongs to the ParD antitoxin family.</text>
</comment>
<evidence type="ECO:0000256" key="3">
    <source>
        <dbReference type="ARBA" id="ARBA00022649"/>
    </source>
</evidence>
<dbReference type="Gene3D" id="6.10.10.120">
    <property type="entry name" value="Antitoxin ParD1-like"/>
    <property type="match status" value="1"/>
</dbReference>
<sequence>MNVSLTPVLENYIQTKVDSGLYASASEVIRAGLRALREQDLESAIDAGIDKGLADSAAGRVMFSDECFDQLKDRLTRKYS</sequence>
<organism evidence="5">
    <name type="scientific">uncultured Thiotrichaceae bacterium</name>
    <dbReference type="NCBI Taxonomy" id="298394"/>
    <lineage>
        <taxon>Bacteria</taxon>
        <taxon>Pseudomonadati</taxon>
        <taxon>Pseudomonadota</taxon>
        <taxon>Gammaproteobacteria</taxon>
        <taxon>Thiotrichales</taxon>
        <taxon>Thiotrichaceae</taxon>
        <taxon>environmental samples</taxon>
    </lineage>
</organism>
<name>A0A6S6TS46_9GAMM</name>
<evidence type="ECO:0000256" key="1">
    <source>
        <dbReference type="ARBA" id="ARBA00008580"/>
    </source>
</evidence>
<evidence type="ECO:0000256" key="4">
    <source>
        <dbReference type="ARBA" id="ARBA00037106"/>
    </source>
</evidence>
<protein>
    <recommendedName>
        <fullName evidence="2">Antitoxin ParD</fullName>
    </recommendedName>
</protein>
<dbReference type="InterPro" id="IPR038296">
    <property type="entry name" value="ParD_sf"/>
</dbReference>
<dbReference type="SUPFAM" id="SSF47598">
    <property type="entry name" value="Ribbon-helix-helix"/>
    <property type="match status" value="1"/>
</dbReference>
<keyword evidence="3" id="KW-1277">Toxin-antitoxin system</keyword>
<dbReference type="InterPro" id="IPR022789">
    <property type="entry name" value="ParD"/>
</dbReference>
<dbReference type="InterPro" id="IPR010985">
    <property type="entry name" value="Ribbon_hlx_hlx"/>
</dbReference>
<dbReference type="PANTHER" id="PTHR36582">
    <property type="entry name" value="ANTITOXIN PARD"/>
    <property type="match status" value="1"/>
</dbReference>
<comment type="function">
    <text evidence="4">Antitoxin component of a type II toxin-antitoxin (TA) system. Neutralizes the effect of toxin ParE.</text>
</comment>
<dbReference type="GO" id="GO:0006355">
    <property type="term" value="P:regulation of DNA-templated transcription"/>
    <property type="evidence" value="ECO:0007669"/>
    <property type="project" value="InterPro"/>
</dbReference>
<evidence type="ECO:0000256" key="2">
    <source>
        <dbReference type="ARBA" id="ARBA00017940"/>
    </source>
</evidence>
<proteinExistence type="inferred from homology"/>
<evidence type="ECO:0000313" key="5">
    <source>
        <dbReference type="EMBL" id="CAA6823622.1"/>
    </source>
</evidence>
<dbReference type="PANTHER" id="PTHR36582:SF2">
    <property type="entry name" value="ANTITOXIN PARD"/>
    <property type="match status" value="1"/>
</dbReference>
<dbReference type="NCBIfam" id="TIGR02606">
    <property type="entry name" value="antidote_CC2985"/>
    <property type="match status" value="1"/>
</dbReference>
<reference evidence="5" key="1">
    <citation type="submission" date="2020-01" db="EMBL/GenBank/DDBJ databases">
        <authorList>
            <person name="Meier V. D."/>
            <person name="Meier V D."/>
        </authorList>
    </citation>
    <scope>NUCLEOTIDE SEQUENCE</scope>
    <source>
        <strain evidence="5">HLG_WM_MAG_08</strain>
    </source>
</reference>
<gene>
    <name evidence="5" type="ORF">HELGO_WM23821</name>
</gene>